<dbReference type="AlphaFoldDB" id="A0A318S4U5"/>
<evidence type="ECO:0000313" key="1">
    <source>
        <dbReference type="EMBL" id="PYE52010.1"/>
    </source>
</evidence>
<keyword evidence="2" id="KW-1185">Reference proteome</keyword>
<name>A0A318S4U5_9DEIO</name>
<dbReference type="EMBL" id="QJSX01000013">
    <property type="protein sequence ID" value="PYE52010.1"/>
    <property type="molecule type" value="Genomic_DNA"/>
</dbReference>
<dbReference type="GO" id="GO:0003676">
    <property type="term" value="F:nucleic acid binding"/>
    <property type="evidence" value="ECO:0007669"/>
    <property type="project" value="InterPro"/>
</dbReference>
<gene>
    <name evidence="1" type="ORF">DES52_11356</name>
</gene>
<evidence type="ECO:0000313" key="2">
    <source>
        <dbReference type="Proteomes" id="UP000248326"/>
    </source>
</evidence>
<dbReference type="InterPro" id="IPR011856">
    <property type="entry name" value="tRNA_endonuc-like_dom_sf"/>
</dbReference>
<dbReference type="Gene3D" id="3.40.1350.10">
    <property type="match status" value="1"/>
</dbReference>
<accession>A0A318S4U5</accession>
<dbReference type="Proteomes" id="UP000248326">
    <property type="component" value="Unassembled WGS sequence"/>
</dbReference>
<reference evidence="1 2" key="1">
    <citation type="submission" date="2018-06" db="EMBL/GenBank/DDBJ databases">
        <title>Genomic Encyclopedia of Type Strains, Phase IV (KMG-IV): sequencing the most valuable type-strain genomes for metagenomic binning, comparative biology and taxonomic classification.</title>
        <authorList>
            <person name="Goeker M."/>
        </authorList>
    </citation>
    <scope>NUCLEOTIDE SEQUENCE [LARGE SCALE GENOMIC DNA]</scope>
    <source>
        <strain evidence="1 2">DSM 18048</strain>
    </source>
</reference>
<protein>
    <recommendedName>
        <fullName evidence="3">DUF91 domain-containing protein</fullName>
    </recommendedName>
</protein>
<dbReference type="RefSeq" id="WP_110887777.1">
    <property type="nucleotide sequence ID" value="NZ_QJSX01000013.1"/>
</dbReference>
<sequence>MPVELGIWRLGPTIEPVQFTHLDSEAKLEDALTRDIRMLDANLMVLGSQVRTDNGKFIDILAVDITGDVCVVELKRAMTPREVVAQTLDYAAWVQQLSNERIREIYAEKHAGKAFEQGFAERFGDDAPVPDELNKRHRLLIVASHLDPSTERIIAYLAQYGVPLNAVFLRYFKEGASEYLARTWLLDPSDVEGSVEKSPASRTQESWNERDYYVSFGHDAQRAWEDARTLGFVSAGGGAWYTNSLKQLKEGDRVSVHVPKRGYVGVGVVTGAAVPARDFTVEHGGQRVRLSALTLRGQLLHDQDDERCEWMVPVRWLDTRALEQAVWEKGLFANQNSACKLRNRFTLERLSVHFKPAFEASL</sequence>
<proteinExistence type="predicted"/>
<comment type="caution">
    <text evidence="1">The sequence shown here is derived from an EMBL/GenBank/DDBJ whole genome shotgun (WGS) entry which is preliminary data.</text>
</comment>
<evidence type="ECO:0008006" key="3">
    <source>
        <dbReference type="Google" id="ProtNLM"/>
    </source>
</evidence>
<dbReference type="OrthoDB" id="570199at2"/>
<organism evidence="1 2">
    <name type="scientific">Deinococcus yavapaiensis KR-236</name>
    <dbReference type="NCBI Taxonomy" id="694435"/>
    <lineage>
        <taxon>Bacteria</taxon>
        <taxon>Thermotogati</taxon>
        <taxon>Deinococcota</taxon>
        <taxon>Deinococci</taxon>
        <taxon>Deinococcales</taxon>
        <taxon>Deinococcaceae</taxon>
        <taxon>Deinococcus</taxon>
    </lineage>
</organism>